<evidence type="ECO:0000256" key="1">
    <source>
        <dbReference type="ARBA" id="ARBA00004141"/>
    </source>
</evidence>
<dbReference type="PANTHER" id="PTHR43021">
    <property type="entry name" value="NA(+)/H(+) ANTIPORTER-RELATED"/>
    <property type="match status" value="1"/>
</dbReference>
<protein>
    <recommendedName>
        <fullName evidence="6">Cation/H+ exchanger transmembrane domain-containing protein</fullName>
    </recommendedName>
</protein>
<dbReference type="Pfam" id="PF00999">
    <property type="entry name" value="Na_H_Exchanger"/>
    <property type="match status" value="1"/>
</dbReference>
<feature type="transmembrane region" description="Helical" evidence="5">
    <location>
        <begin position="57"/>
        <end position="74"/>
    </location>
</feature>
<dbReference type="EMBL" id="PFMR01000166">
    <property type="protein sequence ID" value="PIZ16794.1"/>
    <property type="molecule type" value="Genomic_DNA"/>
</dbReference>
<gene>
    <name evidence="7" type="ORF">COY52_06025</name>
</gene>
<name>A0A2M7SBC1_9BACT</name>
<evidence type="ECO:0000256" key="4">
    <source>
        <dbReference type="ARBA" id="ARBA00023136"/>
    </source>
</evidence>
<sequence>MNAILSFSFILLVGLLSAKLIGRMKFPSVTAYLVIGILIGPSIFNLISPSLINNSGFISNIVLSFIAFSLGQSFSRESFKRIGRPVLWTSILEACGSWLLTTLSFWLILKQPFYLSLVFGAIASATAPAATLMVVREYRAKGIFTDTLLGVVAIDDAWCLIIFAISLAIARAVHFHMLSALFLVKVVFLSLLEIFGALILGGGIAWAMKRFSRYIRTQAELLTYTLGFILLNAGLAIYLHLSVLLASMFLGGVLVNIDRESSKFFNSLNSIDSPLYLIFFVLAGASLEIAVLPKLGMIGLVYIVFRSLGKIWGASIGAKIANAGHSVRKYLGLALLPQAGVALGTALIAKATFPEIGGIIITTIVTTSIIYELFGPLCTKFALKKAGEIGAKQE</sequence>
<feature type="transmembrane region" description="Helical" evidence="5">
    <location>
        <begin position="356"/>
        <end position="374"/>
    </location>
</feature>
<accession>A0A2M7SBC1</accession>
<feature type="transmembrane region" description="Helical" evidence="5">
    <location>
        <begin position="275"/>
        <end position="305"/>
    </location>
</feature>
<feature type="transmembrane region" description="Helical" evidence="5">
    <location>
        <begin position="6"/>
        <end position="22"/>
    </location>
</feature>
<feature type="domain" description="Cation/H+ exchanger transmembrane" evidence="6">
    <location>
        <begin position="11"/>
        <end position="369"/>
    </location>
</feature>
<dbReference type="InterPro" id="IPR006153">
    <property type="entry name" value="Cation/H_exchanger_TM"/>
</dbReference>
<evidence type="ECO:0000259" key="6">
    <source>
        <dbReference type="Pfam" id="PF00999"/>
    </source>
</evidence>
<evidence type="ECO:0000256" key="3">
    <source>
        <dbReference type="ARBA" id="ARBA00022989"/>
    </source>
</evidence>
<keyword evidence="3 5" id="KW-1133">Transmembrane helix</keyword>
<dbReference type="InterPro" id="IPR038770">
    <property type="entry name" value="Na+/solute_symporter_sf"/>
</dbReference>
<keyword evidence="4 5" id="KW-0472">Membrane</keyword>
<dbReference type="Gene3D" id="1.20.1530.20">
    <property type="match status" value="1"/>
</dbReference>
<keyword evidence="2 5" id="KW-0812">Transmembrane</keyword>
<feature type="transmembrane region" description="Helical" evidence="5">
    <location>
        <begin position="147"/>
        <end position="170"/>
    </location>
</feature>
<dbReference type="GO" id="GO:0016020">
    <property type="term" value="C:membrane"/>
    <property type="evidence" value="ECO:0007669"/>
    <property type="project" value="UniProtKB-SubCell"/>
</dbReference>
<evidence type="ECO:0000313" key="8">
    <source>
        <dbReference type="Proteomes" id="UP000229307"/>
    </source>
</evidence>
<dbReference type="PANTHER" id="PTHR43021:SF2">
    <property type="entry name" value="CATION_H+ EXCHANGER DOMAIN-CONTAINING PROTEIN"/>
    <property type="match status" value="1"/>
</dbReference>
<proteinExistence type="predicted"/>
<feature type="transmembrane region" description="Helical" evidence="5">
    <location>
        <begin position="182"/>
        <end position="207"/>
    </location>
</feature>
<dbReference type="GO" id="GO:1902600">
    <property type="term" value="P:proton transmembrane transport"/>
    <property type="evidence" value="ECO:0007669"/>
    <property type="project" value="InterPro"/>
</dbReference>
<dbReference type="Proteomes" id="UP000229307">
    <property type="component" value="Unassembled WGS sequence"/>
</dbReference>
<dbReference type="GO" id="GO:0015297">
    <property type="term" value="F:antiporter activity"/>
    <property type="evidence" value="ECO:0007669"/>
    <property type="project" value="InterPro"/>
</dbReference>
<feature type="transmembrane region" description="Helical" evidence="5">
    <location>
        <begin position="330"/>
        <end position="350"/>
    </location>
</feature>
<comment type="caution">
    <text evidence="7">The sequence shown here is derived from an EMBL/GenBank/DDBJ whole genome shotgun (WGS) entry which is preliminary data.</text>
</comment>
<comment type="subcellular location">
    <subcellularLocation>
        <location evidence="1">Membrane</location>
        <topology evidence="1">Multi-pass membrane protein</topology>
    </subcellularLocation>
</comment>
<feature type="transmembrane region" description="Helical" evidence="5">
    <location>
        <begin position="228"/>
        <end position="255"/>
    </location>
</feature>
<evidence type="ECO:0000256" key="2">
    <source>
        <dbReference type="ARBA" id="ARBA00022692"/>
    </source>
</evidence>
<feature type="transmembrane region" description="Helical" evidence="5">
    <location>
        <begin position="29"/>
        <end position="51"/>
    </location>
</feature>
<evidence type="ECO:0000256" key="5">
    <source>
        <dbReference type="SAM" id="Phobius"/>
    </source>
</evidence>
<dbReference type="AlphaFoldDB" id="A0A2M7SBC1"/>
<feature type="transmembrane region" description="Helical" evidence="5">
    <location>
        <begin position="114"/>
        <end position="135"/>
    </location>
</feature>
<evidence type="ECO:0000313" key="7">
    <source>
        <dbReference type="EMBL" id="PIZ16794.1"/>
    </source>
</evidence>
<organism evidence="7 8">
    <name type="scientific">Candidatus Desantisbacteria bacterium CG_4_10_14_0_8_um_filter_48_22</name>
    <dbReference type="NCBI Taxonomy" id="1974543"/>
    <lineage>
        <taxon>Bacteria</taxon>
        <taxon>Candidatus Desantisiibacteriota</taxon>
    </lineage>
</organism>
<reference evidence="8" key="1">
    <citation type="submission" date="2017-09" db="EMBL/GenBank/DDBJ databases">
        <title>Depth-based differentiation of microbial function through sediment-hosted aquifers and enrichment of novel symbionts in the deep terrestrial subsurface.</title>
        <authorList>
            <person name="Probst A.J."/>
            <person name="Ladd B."/>
            <person name="Jarett J.K."/>
            <person name="Geller-Mcgrath D.E."/>
            <person name="Sieber C.M.K."/>
            <person name="Emerson J.B."/>
            <person name="Anantharaman K."/>
            <person name="Thomas B.C."/>
            <person name="Malmstrom R."/>
            <person name="Stieglmeier M."/>
            <person name="Klingl A."/>
            <person name="Woyke T."/>
            <person name="Ryan C.M."/>
            <person name="Banfield J.F."/>
        </authorList>
    </citation>
    <scope>NUCLEOTIDE SEQUENCE [LARGE SCALE GENOMIC DNA]</scope>
</reference>
<feature type="transmembrane region" description="Helical" evidence="5">
    <location>
        <begin position="86"/>
        <end position="108"/>
    </location>
</feature>